<organism evidence="1">
    <name type="scientific">Vibrio sp. FF_307</name>
    <dbReference type="NCBI Taxonomy" id="1652834"/>
    <lineage>
        <taxon>Bacteria</taxon>
        <taxon>Pseudomonadati</taxon>
        <taxon>Pseudomonadota</taxon>
        <taxon>Gammaproteobacteria</taxon>
        <taxon>Vibrionales</taxon>
        <taxon>Vibrionaceae</taxon>
        <taxon>Vibrio</taxon>
    </lineage>
</organism>
<accession>A0A0H3ZT75</accession>
<dbReference type="AlphaFoldDB" id="A0A0H3ZT75"/>
<proteinExistence type="predicted"/>
<sequence length="159" mass="18919">MSQHNDVQLKRHIERILERHPNASSLAVRQRLIVDVKPAHFYLHLIPFYDQDLIDDSSDMQRDLDRMMAMHLGLSVIARTLSTKPYNYRQIERALLKLTLNFNHTEQARLFKIVHFGHDMAKDEHHKSKMVMHLQKLGHRLPDIFLILRQSTRVEIIDR</sequence>
<name>A0A0H3ZT75_9VIBR</name>
<evidence type="ECO:0000313" key="1">
    <source>
        <dbReference type="EMBL" id="AKN36786.1"/>
    </source>
</evidence>
<reference evidence="1" key="1">
    <citation type="journal article" date="2015" name="MBio">
        <title>Eco-Evolutionary Dynamics of Episomes among Ecologically Cohesive Bacterial Populations.</title>
        <authorList>
            <person name="Xue H."/>
            <person name="Cordero O.X."/>
            <person name="Camas F.M."/>
            <person name="Trimble W."/>
            <person name="Meyer F."/>
            <person name="Guglielmini J."/>
            <person name="Rocha E.P."/>
            <person name="Polz M.F."/>
        </authorList>
    </citation>
    <scope>NUCLEOTIDE SEQUENCE</scope>
    <source>
        <strain evidence="1">FF_307</strain>
    </source>
</reference>
<dbReference type="EMBL" id="KP795512">
    <property type="protein sequence ID" value="AKN36786.1"/>
    <property type="molecule type" value="Genomic_DNA"/>
</dbReference>
<protein>
    <submittedName>
        <fullName evidence="1">Uncharacterized protein</fullName>
    </submittedName>
</protein>